<reference evidence="1 2" key="1">
    <citation type="submission" date="2021-06" db="EMBL/GenBank/DDBJ databases">
        <title>Caerostris extrusa draft genome.</title>
        <authorList>
            <person name="Kono N."/>
            <person name="Arakawa K."/>
        </authorList>
    </citation>
    <scope>NUCLEOTIDE SEQUENCE [LARGE SCALE GENOMIC DNA]</scope>
</reference>
<proteinExistence type="predicted"/>
<comment type="caution">
    <text evidence="1">The sequence shown here is derived from an EMBL/GenBank/DDBJ whole genome shotgun (WGS) entry which is preliminary data.</text>
</comment>
<evidence type="ECO:0000313" key="1">
    <source>
        <dbReference type="EMBL" id="GIY66394.1"/>
    </source>
</evidence>
<dbReference type="Proteomes" id="UP001054945">
    <property type="component" value="Unassembled WGS sequence"/>
</dbReference>
<keyword evidence="2" id="KW-1185">Reference proteome</keyword>
<dbReference type="AlphaFoldDB" id="A0AAV4V9R4"/>
<sequence>MQKSGLRSDPHAYPLNRVICDFFALHYTGLFTPPLVITQIPAVQSLMAKTAAQPKESEKPPMHVHIYHPSNDPSYEGFLLQSCTSFPPEKASCDAN</sequence>
<accession>A0AAV4V9R4</accession>
<evidence type="ECO:0000313" key="2">
    <source>
        <dbReference type="Proteomes" id="UP001054945"/>
    </source>
</evidence>
<name>A0AAV4V9R4_CAEEX</name>
<dbReference type="EMBL" id="BPLR01014112">
    <property type="protein sequence ID" value="GIY66394.1"/>
    <property type="molecule type" value="Genomic_DNA"/>
</dbReference>
<protein>
    <submittedName>
        <fullName evidence="1">Uncharacterized protein</fullName>
    </submittedName>
</protein>
<gene>
    <name evidence="1" type="ORF">CEXT_605431</name>
</gene>
<organism evidence="1 2">
    <name type="scientific">Caerostris extrusa</name>
    <name type="common">Bark spider</name>
    <name type="synonym">Caerostris bankana</name>
    <dbReference type="NCBI Taxonomy" id="172846"/>
    <lineage>
        <taxon>Eukaryota</taxon>
        <taxon>Metazoa</taxon>
        <taxon>Ecdysozoa</taxon>
        <taxon>Arthropoda</taxon>
        <taxon>Chelicerata</taxon>
        <taxon>Arachnida</taxon>
        <taxon>Araneae</taxon>
        <taxon>Araneomorphae</taxon>
        <taxon>Entelegynae</taxon>
        <taxon>Araneoidea</taxon>
        <taxon>Araneidae</taxon>
        <taxon>Caerostris</taxon>
    </lineage>
</organism>